<organism evidence="1 2">
    <name type="scientific">Rubroshorea leprosula</name>
    <dbReference type="NCBI Taxonomy" id="152421"/>
    <lineage>
        <taxon>Eukaryota</taxon>
        <taxon>Viridiplantae</taxon>
        <taxon>Streptophyta</taxon>
        <taxon>Embryophyta</taxon>
        <taxon>Tracheophyta</taxon>
        <taxon>Spermatophyta</taxon>
        <taxon>Magnoliopsida</taxon>
        <taxon>eudicotyledons</taxon>
        <taxon>Gunneridae</taxon>
        <taxon>Pentapetalae</taxon>
        <taxon>rosids</taxon>
        <taxon>malvids</taxon>
        <taxon>Malvales</taxon>
        <taxon>Dipterocarpaceae</taxon>
        <taxon>Rubroshorea</taxon>
    </lineage>
</organism>
<dbReference type="Proteomes" id="UP001054252">
    <property type="component" value="Unassembled WGS sequence"/>
</dbReference>
<evidence type="ECO:0000313" key="1">
    <source>
        <dbReference type="EMBL" id="GKV01689.1"/>
    </source>
</evidence>
<evidence type="ECO:0000313" key="2">
    <source>
        <dbReference type="Proteomes" id="UP001054252"/>
    </source>
</evidence>
<reference evidence="1 2" key="1">
    <citation type="journal article" date="2021" name="Commun. Biol.">
        <title>The genome of Shorea leprosula (Dipterocarpaceae) highlights the ecological relevance of drought in aseasonal tropical rainforests.</title>
        <authorList>
            <person name="Ng K.K.S."/>
            <person name="Kobayashi M.J."/>
            <person name="Fawcett J.A."/>
            <person name="Hatakeyama M."/>
            <person name="Paape T."/>
            <person name="Ng C.H."/>
            <person name="Ang C.C."/>
            <person name="Tnah L.H."/>
            <person name="Lee C.T."/>
            <person name="Nishiyama T."/>
            <person name="Sese J."/>
            <person name="O'Brien M.J."/>
            <person name="Copetti D."/>
            <person name="Mohd Noor M.I."/>
            <person name="Ong R.C."/>
            <person name="Putra M."/>
            <person name="Sireger I.Z."/>
            <person name="Indrioko S."/>
            <person name="Kosugi Y."/>
            <person name="Izuno A."/>
            <person name="Isagi Y."/>
            <person name="Lee S.L."/>
            <person name="Shimizu K.K."/>
        </authorList>
    </citation>
    <scope>NUCLEOTIDE SEQUENCE [LARGE SCALE GENOMIC DNA]</scope>
    <source>
        <strain evidence="1">214</strain>
    </source>
</reference>
<gene>
    <name evidence="1" type="ORF">SLEP1_g14229</name>
</gene>
<comment type="caution">
    <text evidence="1">The sequence shown here is derived from an EMBL/GenBank/DDBJ whole genome shotgun (WGS) entry which is preliminary data.</text>
</comment>
<name>A0AAV5ITY1_9ROSI</name>
<keyword evidence="2" id="KW-1185">Reference proteome</keyword>
<sequence length="153" mass="16882">MLTPHPEFKLRAFKSPSAIARVEECKATLSLTAHPFTPPVTGVTGQRLSTDLYTISSPISGAREIRTYTRGQAKRNATAALTSQIPSLTFRTPATASSVDAVYATRISEEAHTLGLESQRRKKRSLSLVDDKDDDDLVVEQEELQVEESDEDY</sequence>
<protein>
    <submittedName>
        <fullName evidence="1">Uncharacterized protein</fullName>
    </submittedName>
</protein>
<dbReference type="EMBL" id="BPVZ01000017">
    <property type="protein sequence ID" value="GKV01689.1"/>
    <property type="molecule type" value="Genomic_DNA"/>
</dbReference>
<dbReference type="AlphaFoldDB" id="A0AAV5ITY1"/>
<accession>A0AAV5ITY1</accession>
<proteinExistence type="predicted"/>